<evidence type="ECO:0000313" key="2">
    <source>
        <dbReference type="Proteomes" id="UP001174909"/>
    </source>
</evidence>
<accession>A0AA35STC6</accession>
<comment type="caution">
    <text evidence="1">The sequence shown here is derived from an EMBL/GenBank/DDBJ whole genome shotgun (WGS) entry which is preliminary data.</text>
</comment>
<evidence type="ECO:0000313" key="1">
    <source>
        <dbReference type="EMBL" id="CAI8035805.1"/>
    </source>
</evidence>
<dbReference type="Proteomes" id="UP001174909">
    <property type="component" value="Unassembled WGS sequence"/>
</dbReference>
<dbReference type="EMBL" id="CASHTH010002826">
    <property type="protein sequence ID" value="CAI8035805.1"/>
    <property type="molecule type" value="Genomic_DNA"/>
</dbReference>
<reference evidence="1" key="1">
    <citation type="submission" date="2023-03" db="EMBL/GenBank/DDBJ databases">
        <authorList>
            <person name="Steffen K."/>
            <person name="Cardenas P."/>
        </authorList>
    </citation>
    <scope>NUCLEOTIDE SEQUENCE</scope>
</reference>
<protein>
    <submittedName>
        <fullName evidence="1">Uncharacterized protein</fullName>
    </submittedName>
</protein>
<gene>
    <name evidence="1" type="ORF">GBAR_LOCUS20082</name>
</gene>
<organism evidence="1 2">
    <name type="scientific">Geodia barretti</name>
    <name type="common">Barrett's horny sponge</name>
    <dbReference type="NCBI Taxonomy" id="519541"/>
    <lineage>
        <taxon>Eukaryota</taxon>
        <taxon>Metazoa</taxon>
        <taxon>Porifera</taxon>
        <taxon>Demospongiae</taxon>
        <taxon>Heteroscleromorpha</taxon>
        <taxon>Tetractinellida</taxon>
        <taxon>Astrophorina</taxon>
        <taxon>Geodiidae</taxon>
        <taxon>Geodia</taxon>
    </lineage>
</organism>
<sequence length="256" mass="28540">MKGDMRRRDSLQTRITGGCLSFQAECEMPGLMRNANMRRKILLAVVVLLLASCGKPADMELSGTLDLLGFGFSMDYPGGWSTAQIGEKVVAVAENEWESERLSFRFDDTGFTWIYGQSPLSAEKGDDAPVASIQTKVSGYQVIFTMSETQYLTAKVNGSLIRSDIAHEPLREFFEAAVVLYGYAKPKESEISEIEIFGVPAISGTLRNRYSAAILILGHKDDVTFSLRVLARSRRLLKAFMPTWEEMLESIQLLEE</sequence>
<name>A0AA35STC6_GEOBA</name>
<keyword evidence="2" id="KW-1185">Reference proteome</keyword>
<proteinExistence type="predicted"/>
<dbReference type="AlphaFoldDB" id="A0AA35STC6"/>